<accession>A0A1S1R9K4</accession>
<protein>
    <recommendedName>
        <fullName evidence="5">Cell division protein FtsK</fullName>
    </recommendedName>
</protein>
<proteinExistence type="predicted"/>
<feature type="region of interest" description="Disordered" evidence="1">
    <location>
        <begin position="369"/>
        <end position="389"/>
    </location>
</feature>
<evidence type="ECO:0000313" key="4">
    <source>
        <dbReference type="Proteomes" id="UP000179769"/>
    </source>
</evidence>
<name>A0A1S1R9K4_9ACTN</name>
<comment type="caution">
    <text evidence="3">The sequence shown here is derived from an EMBL/GenBank/DDBJ whole genome shotgun (WGS) entry which is preliminary data.</text>
</comment>
<organism evidence="3 4">
    <name type="scientific">Parafrankia soli</name>
    <dbReference type="NCBI Taxonomy" id="2599596"/>
    <lineage>
        <taxon>Bacteria</taxon>
        <taxon>Bacillati</taxon>
        <taxon>Actinomycetota</taxon>
        <taxon>Actinomycetes</taxon>
        <taxon>Frankiales</taxon>
        <taxon>Frankiaceae</taxon>
        <taxon>Parafrankia</taxon>
    </lineage>
</organism>
<evidence type="ECO:0000256" key="1">
    <source>
        <dbReference type="SAM" id="MobiDB-lite"/>
    </source>
</evidence>
<feature type="transmembrane region" description="Helical" evidence="2">
    <location>
        <begin position="105"/>
        <end position="128"/>
    </location>
</feature>
<keyword evidence="2" id="KW-1133">Transmembrane helix</keyword>
<dbReference type="Gene3D" id="3.40.50.300">
    <property type="entry name" value="P-loop containing nucleotide triphosphate hydrolases"/>
    <property type="match status" value="1"/>
</dbReference>
<evidence type="ECO:0000256" key="2">
    <source>
        <dbReference type="SAM" id="Phobius"/>
    </source>
</evidence>
<evidence type="ECO:0008006" key="5">
    <source>
        <dbReference type="Google" id="ProtNLM"/>
    </source>
</evidence>
<gene>
    <name evidence="3" type="ORF">BBK14_11120</name>
</gene>
<dbReference type="InterPro" id="IPR027417">
    <property type="entry name" value="P-loop_NTPase"/>
</dbReference>
<keyword evidence="4" id="KW-1185">Reference proteome</keyword>
<sequence length="668" mass="72177">MYPERWRQRLTESAAEPVAPLVFRDPRQALASTRYVTSEAARMCIRRALHPWELARILPPIGRGAWRGISRWWRWVAAHDIRDDHIRRPGLKPAGRDEISDNRQFRAAISGGVLFVASIGELVGYLVVGAEVPLLSVLAASAIAGTAGRDRTAERTPALATSGAGLRPGIPTGVLARHVVRGLEASRVTAEPAAPPVQHRWGWTVPVLTEDELTDKTLRALERRLRARRGSITPIPDPDNAAVTALRIVHTDLLGQVGGPPPRPPLSGSITEPADLGRVMDGDPLILELLRVHALFVGGTGSGKSSALWTLLDWLTSCRDVIVYGIDLTGGPVFRAWGGCIRQVATDADAARDLLERFIRLSKARADRLGERAEPRPGGPPPGDENWDPAVDGPAYVLVIDEYPVLADARIDGKPARLADLVTTLERIGRKTATQAMLAAQRAGKGDLGNTTVKAMTEVQGLLPCAAGDVDMLWPGRRSEGWRPDLLKGASGRRANDAGKVYLNAAGHDEPRTSRFYRLTVAEIHRRAIKRMEAGLPEPDEYSARAWDSGEDITDLIERDVPKLLSDLLGALDVHQVDGLPSAAAVAHLVEVDPDDYADIADLLPAADAGPDETRAAMQRAQMALARRLAVHGLSTAQLGGPGNPRGYRRADIQASIDGTWDPLPARS</sequence>
<keyword evidence="2" id="KW-0472">Membrane</keyword>
<dbReference type="RefSeq" id="WP_071060186.1">
    <property type="nucleotide sequence ID" value="NZ_MAXA01000047.1"/>
</dbReference>
<dbReference type="SUPFAM" id="SSF52540">
    <property type="entry name" value="P-loop containing nucleoside triphosphate hydrolases"/>
    <property type="match status" value="1"/>
</dbReference>
<dbReference type="Proteomes" id="UP000179769">
    <property type="component" value="Unassembled WGS sequence"/>
</dbReference>
<keyword evidence="2" id="KW-0812">Transmembrane</keyword>
<dbReference type="EMBL" id="MAXA01000047">
    <property type="protein sequence ID" value="OHV42165.1"/>
    <property type="molecule type" value="Genomic_DNA"/>
</dbReference>
<dbReference type="AlphaFoldDB" id="A0A1S1R9K4"/>
<evidence type="ECO:0000313" key="3">
    <source>
        <dbReference type="EMBL" id="OHV42165.1"/>
    </source>
</evidence>
<reference evidence="4" key="1">
    <citation type="submission" date="2016-07" db="EMBL/GenBank/DDBJ databases">
        <title>Frankia sp. NRRL B-16219 Genome sequencing.</title>
        <authorList>
            <person name="Ghodhbane-Gtari F."/>
            <person name="Swanson E."/>
            <person name="Gueddou A."/>
            <person name="Louati M."/>
            <person name="Nouioui I."/>
            <person name="Hezbri K."/>
            <person name="Abebe-Akele F."/>
            <person name="Simpson S."/>
            <person name="Morris K."/>
            <person name="Thomas K."/>
            <person name="Gtari M."/>
            <person name="Tisa L.S."/>
        </authorList>
    </citation>
    <scope>NUCLEOTIDE SEQUENCE [LARGE SCALE GENOMIC DNA]</scope>
    <source>
        <strain evidence="4">NRRL B-16219</strain>
    </source>
</reference>